<evidence type="ECO:0000256" key="1">
    <source>
        <dbReference type="SAM" id="MobiDB-lite"/>
    </source>
</evidence>
<proteinExistence type="predicted"/>
<evidence type="ECO:0000313" key="3">
    <source>
        <dbReference type="Proteomes" id="UP000747399"/>
    </source>
</evidence>
<dbReference type="AlphaFoldDB" id="A0A8J4BBB0"/>
<evidence type="ECO:0000313" key="2">
    <source>
        <dbReference type="EMBL" id="GIL55201.1"/>
    </source>
</evidence>
<dbReference type="Proteomes" id="UP000747399">
    <property type="component" value="Unassembled WGS sequence"/>
</dbReference>
<keyword evidence="3" id="KW-1185">Reference proteome</keyword>
<name>A0A8J4BBB0_9CHLO</name>
<accession>A0A8J4BBB0</accession>
<gene>
    <name evidence="2" type="ORF">Vafri_10791</name>
</gene>
<sequence length="313" mass="32008">MLCYQDLSTRRLFVANKHGLSSIPLVQPGRIRLSTVATNASPASARVVSLLRQPKSGSRPYDEHGHAEGLGAQYESSPGTMRTSSVSVARALVSAVASGSLGGSHTQPANSGMAAYGCYRLFGPAHISKRGDCLVARLLPGARLELLSGAGGTATSIEGRTMVTADARLLRRTITAEAAAAGALTEVDDWDVRCVCASDNKGADQAGSNDSLGDDGAVAECVLVAAYVELGGSASSVDTVDLALQPAVHHHNGHTYLSVRNLPSSAVIMLNADGDLSHPVNVTPPEVPNAASPPPAAVVVRDAAAAAAATARM</sequence>
<protein>
    <submittedName>
        <fullName evidence="2">Uncharacterized protein</fullName>
    </submittedName>
</protein>
<dbReference type="EMBL" id="BNCO01000020">
    <property type="protein sequence ID" value="GIL55201.1"/>
    <property type="molecule type" value="Genomic_DNA"/>
</dbReference>
<organism evidence="2 3">
    <name type="scientific">Volvox africanus</name>
    <dbReference type="NCBI Taxonomy" id="51714"/>
    <lineage>
        <taxon>Eukaryota</taxon>
        <taxon>Viridiplantae</taxon>
        <taxon>Chlorophyta</taxon>
        <taxon>core chlorophytes</taxon>
        <taxon>Chlorophyceae</taxon>
        <taxon>CS clade</taxon>
        <taxon>Chlamydomonadales</taxon>
        <taxon>Volvocaceae</taxon>
        <taxon>Volvox</taxon>
    </lineage>
</organism>
<feature type="region of interest" description="Disordered" evidence="1">
    <location>
        <begin position="54"/>
        <end position="79"/>
    </location>
</feature>
<comment type="caution">
    <text evidence="2">The sequence shown here is derived from an EMBL/GenBank/DDBJ whole genome shotgun (WGS) entry which is preliminary data.</text>
</comment>
<reference evidence="2" key="1">
    <citation type="journal article" date="2021" name="Proc. Natl. Acad. Sci. U.S.A.">
        <title>Three genomes in the algal genus Volvox reveal the fate of a haploid sex-determining region after a transition to homothallism.</title>
        <authorList>
            <person name="Yamamoto K."/>
            <person name="Hamaji T."/>
            <person name="Kawai-Toyooka H."/>
            <person name="Matsuzaki R."/>
            <person name="Takahashi F."/>
            <person name="Nishimura Y."/>
            <person name="Kawachi M."/>
            <person name="Noguchi H."/>
            <person name="Minakuchi Y."/>
            <person name="Umen J.G."/>
            <person name="Toyoda A."/>
            <person name="Nozaki H."/>
        </authorList>
    </citation>
    <scope>NUCLEOTIDE SEQUENCE</scope>
    <source>
        <strain evidence="2">NIES-3780</strain>
    </source>
</reference>